<dbReference type="EMBL" id="LOCL01000028">
    <property type="protein sequence ID" value="KUF19239.1"/>
    <property type="molecule type" value="Genomic_DNA"/>
</dbReference>
<dbReference type="InterPro" id="IPR027417">
    <property type="entry name" value="P-loop_NTPase"/>
</dbReference>
<accession>A0A0W7X938</accession>
<dbReference type="InterPro" id="IPR003593">
    <property type="entry name" value="AAA+_ATPase"/>
</dbReference>
<feature type="domain" description="AAA+ ATPase" evidence="1">
    <location>
        <begin position="82"/>
        <end position="334"/>
    </location>
</feature>
<gene>
    <name evidence="2" type="ORF">AT728_22130</name>
</gene>
<dbReference type="Proteomes" id="UP000054804">
    <property type="component" value="Unassembled WGS sequence"/>
</dbReference>
<comment type="caution">
    <text evidence="2">The sequence shown here is derived from an EMBL/GenBank/DDBJ whole genome shotgun (WGS) entry which is preliminary data.</text>
</comment>
<proteinExistence type="predicted"/>
<dbReference type="AlphaFoldDB" id="A0A0W7X938"/>
<organism evidence="2 3">
    <name type="scientific">Streptomyces silvensis</name>
    <dbReference type="NCBI Taxonomy" id="1765722"/>
    <lineage>
        <taxon>Bacteria</taxon>
        <taxon>Bacillati</taxon>
        <taxon>Actinomycetota</taxon>
        <taxon>Actinomycetes</taxon>
        <taxon>Kitasatosporales</taxon>
        <taxon>Streptomycetaceae</taxon>
        <taxon>Streptomyces</taxon>
    </lineage>
</organism>
<dbReference type="OrthoDB" id="4578613at2"/>
<sequence length="347" mass="38395">MALADFAPDVDDAFDPVSTWVGWQRYVDSAPATAVADDSGWSREQRLDYHSQFVVVATPAMERVSIQLQRMLLVNRRHRGTARRGLIVSGPPNTGKTTTLMELGRIFELTDRRKHPGGQDRLPVAFVSVPPASTPKMLVTEFARFLGLPVLQRMNQAAITDAVCATLCELRTQLILVDDIHLLDTRTRSGAETSDQIKHLGERIPATFVYAGVDVHDSPLLIGPRGQQLAGRFKLLRNDPLPYGTAAQRDVWQELVRDLEGALRLRNHRPGALTRQAAYLHRRTAGVIGSLSHLLREAAVTAIMDGTETITKSLLEDLELDIRAEQQLLAPVPAQRCATAKRAGNKR</sequence>
<evidence type="ECO:0000259" key="1">
    <source>
        <dbReference type="SMART" id="SM00382"/>
    </source>
</evidence>
<dbReference type="SUPFAM" id="SSF52540">
    <property type="entry name" value="P-loop containing nucleoside triphosphate hydrolases"/>
    <property type="match status" value="1"/>
</dbReference>
<keyword evidence="3" id="KW-1185">Reference proteome</keyword>
<dbReference type="RefSeq" id="WP_058846728.1">
    <property type="nucleotide sequence ID" value="NZ_LOCL01000028.1"/>
</dbReference>
<reference evidence="2 3" key="1">
    <citation type="submission" date="2015-12" db="EMBL/GenBank/DDBJ databases">
        <title>Draft genome sequence of Streptomyces silvensis ATCC 53525, a producer of novel hormone antagonists.</title>
        <authorList>
            <person name="Johnston C.W."/>
            <person name="Li Y."/>
            <person name="Magarvey N.A."/>
        </authorList>
    </citation>
    <scope>NUCLEOTIDE SEQUENCE [LARGE SCALE GENOMIC DNA]</scope>
    <source>
        <strain evidence="2 3">ATCC 53525</strain>
    </source>
</reference>
<protein>
    <submittedName>
        <fullName evidence="2">ATP/GTP-binding protein</fullName>
    </submittedName>
</protein>
<dbReference type="SMART" id="SM00382">
    <property type="entry name" value="AAA"/>
    <property type="match status" value="1"/>
</dbReference>
<dbReference type="STRING" id="1765722.AT728_22130"/>
<evidence type="ECO:0000313" key="3">
    <source>
        <dbReference type="Proteomes" id="UP000054804"/>
    </source>
</evidence>
<evidence type="ECO:0000313" key="2">
    <source>
        <dbReference type="EMBL" id="KUF19239.1"/>
    </source>
</evidence>
<dbReference type="InterPro" id="IPR008868">
    <property type="entry name" value="TniB"/>
</dbReference>
<name>A0A0W7X938_9ACTN</name>
<dbReference type="Pfam" id="PF05621">
    <property type="entry name" value="TniB"/>
    <property type="match status" value="1"/>
</dbReference>
<dbReference type="Gene3D" id="3.40.50.300">
    <property type="entry name" value="P-loop containing nucleotide triphosphate hydrolases"/>
    <property type="match status" value="1"/>
</dbReference>